<dbReference type="EMBL" id="CP042305">
    <property type="protein sequence ID" value="QDZ13873.1"/>
    <property type="molecule type" value="Genomic_DNA"/>
</dbReference>
<feature type="compositionally biased region" description="Basic and acidic residues" evidence="1">
    <location>
        <begin position="13"/>
        <end position="22"/>
    </location>
</feature>
<gene>
    <name evidence="3" type="ORF">FPZ11_02925</name>
</gene>
<sequence>MTGSNEPASPERPTADAERGDEAAGELGKVLGEAAGRSGLAALQSGETPTGKALFDAMGGVRGMCETVLPGLLFLIPFTVLTSIDQPWAKQLAMPVSLGASVLVALVFTMIRVVTKTQVTQAVAGLVGVAASAILALLTGNAANNFLLGFAIDGAYALAVLISMLVGWPALGLIVGYLMGDGVAWRNDRAKRRAMQVLTACWLALFAGRLAVQLPLYFAGLTVALGFTKLLMGLPLYATLVLVSWLVARAVYPPKAAEEPSAG</sequence>
<evidence type="ECO:0000313" key="4">
    <source>
        <dbReference type="Proteomes" id="UP000320216"/>
    </source>
</evidence>
<accession>A0A5B8M0M1</accession>
<feature type="transmembrane region" description="Helical" evidence="2">
    <location>
        <begin position="67"/>
        <end position="84"/>
    </location>
</feature>
<evidence type="ECO:0000256" key="2">
    <source>
        <dbReference type="SAM" id="Phobius"/>
    </source>
</evidence>
<feature type="transmembrane region" description="Helical" evidence="2">
    <location>
        <begin position="96"/>
        <end position="115"/>
    </location>
</feature>
<keyword evidence="2" id="KW-1133">Transmembrane helix</keyword>
<feature type="region of interest" description="Disordered" evidence="1">
    <location>
        <begin position="1"/>
        <end position="23"/>
    </location>
</feature>
<evidence type="ECO:0000256" key="1">
    <source>
        <dbReference type="SAM" id="MobiDB-lite"/>
    </source>
</evidence>
<dbReference type="PIRSF" id="PIRSF010219">
    <property type="entry name" value="UCP010219"/>
    <property type="match status" value="1"/>
</dbReference>
<feature type="transmembrane region" description="Helical" evidence="2">
    <location>
        <begin position="122"/>
        <end position="143"/>
    </location>
</feature>
<feature type="transmembrane region" description="Helical" evidence="2">
    <location>
        <begin position="155"/>
        <end position="179"/>
    </location>
</feature>
<evidence type="ECO:0000313" key="3">
    <source>
        <dbReference type="EMBL" id="QDZ13873.1"/>
    </source>
</evidence>
<dbReference type="KEGG" id="huw:FPZ11_02925"/>
<dbReference type="InterPro" id="IPR016566">
    <property type="entry name" value="UCP010219"/>
</dbReference>
<feature type="transmembrane region" description="Helical" evidence="2">
    <location>
        <begin position="200"/>
        <end position="218"/>
    </location>
</feature>
<feature type="transmembrane region" description="Helical" evidence="2">
    <location>
        <begin position="230"/>
        <end position="248"/>
    </location>
</feature>
<dbReference type="Proteomes" id="UP000320216">
    <property type="component" value="Chromosome"/>
</dbReference>
<organism evidence="3 4">
    <name type="scientific">Humibacter ginsenosidimutans</name>
    <dbReference type="NCBI Taxonomy" id="2599293"/>
    <lineage>
        <taxon>Bacteria</taxon>
        <taxon>Bacillati</taxon>
        <taxon>Actinomycetota</taxon>
        <taxon>Actinomycetes</taxon>
        <taxon>Micrococcales</taxon>
        <taxon>Microbacteriaceae</taxon>
        <taxon>Humibacter</taxon>
    </lineage>
</organism>
<name>A0A5B8M0M1_9MICO</name>
<keyword evidence="2" id="KW-0472">Membrane</keyword>
<dbReference type="OrthoDB" id="5244221at2"/>
<dbReference type="AlphaFoldDB" id="A0A5B8M0M1"/>
<reference evidence="3 4" key="1">
    <citation type="submission" date="2019-07" db="EMBL/GenBank/DDBJ databases">
        <title>Full genome sequence of Humibacter sp. WJ7-1.</title>
        <authorList>
            <person name="Im W.-T."/>
        </authorList>
    </citation>
    <scope>NUCLEOTIDE SEQUENCE [LARGE SCALE GENOMIC DNA]</scope>
    <source>
        <strain evidence="3 4">WJ7-1</strain>
    </source>
</reference>
<protein>
    <submittedName>
        <fullName evidence="3">DUF3159 domain-containing protein</fullName>
    </submittedName>
</protein>
<keyword evidence="4" id="KW-1185">Reference proteome</keyword>
<dbReference type="Pfam" id="PF11361">
    <property type="entry name" value="DUF3159"/>
    <property type="match status" value="1"/>
</dbReference>
<proteinExistence type="predicted"/>
<keyword evidence="2" id="KW-0812">Transmembrane</keyword>
<dbReference type="RefSeq" id="WP_146318226.1">
    <property type="nucleotide sequence ID" value="NZ_CP042305.1"/>
</dbReference>